<keyword evidence="4" id="KW-0186">Copper</keyword>
<organism evidence="6 7">
    <name type="scientific">Mya arenaria</name>
    <name type="common">Soft-shell clam</name>
    <dbReference type="NCBI Taxonomy" id="6604"/>
    <lineage>
        <taxon>Eukaryota</taxon>
        <taxon>Metazoa</taxon>
        <taxon>Spiralia</taxon>
        <taxon>Lophotrochozoa</taxon>
        <taxon>Mollusca</taxon>
        <taxon>Bivalvia</taxon>
        <taxon>Autobranchia</taxon>
        <taxon>Heteroconchia</taxon>
        <taxon>Euheterodonta</taxon>
        <taxon>Imparidentia</taxon>
        <taxon>Neoheterodontei</taxon>
        <taxon>Myida</taxon>
        <taxon>Myoidea</taxon>
        <taxon>Myidae</taxon>
        <taxon>Mya</taxon>
    </lineage>
</organism>
<gene>
    <name evidence="6" type="ORF">MAR_011563</name>
</gene>
<dbReference type="EMBL" id="CP111025">
    <property type="protein sequence ID" value="WAR25859.1"/>
    <property type="molecule type" value="Genomic_DNA"/>
</dbReference>
<evidence type="ECO:0000256" key="3">
    <source>
        <dbReference type="ARBA" id="ARBA00023002"/>
    </source>
</evidence>
<dbReference type="SUPFAM" id="SSF49503">
    <property type="entry name" value="Cupredoxins"/>
    <property type="match status" value="1"/>
</dbReference>
<dbReference type="PANTHER" id="PTHR11709">
    <property type="entry name" value="MULTI-COPPER OXIDASE"/>
    <property type="match status" value="1"/>
</dbReference>
<accession>A0ABY7FX49</accession>
<dbReference type="PANTHER" id="PTHR11709:SF394">
    <property type="entry name" value="FI03373P-RELATED"/>
    <property type="match status" value="1"/>
</dbReference>
<dbReference type="Gene3D" id="2.60.40.420">
    <property type="entry name" value="Cupredoxins - blue copper proteins"/>
    <property type="match status" value="1"/>
</dbReference>
<dbReference type="Proteomes" id="UP001164746">
    <property type="component" value="Chromosome 14"/>
</dbReference>
<sequence>MKHCFTIHLIGLKPEEHMKKKRMNPTQLGILLIITAALHFCNAQVDERPVILPAPVRGIDCICDYSANPCRCKFEVEHLLTMIYKEGGNTYLAKPSEGKLQANNKTLNSSQAERVITADGEGSRLVIGINGKFPGPMIDAYENQEIEITVVNKFHTDSVTIHFHGLHQVGRPSMD</sequence>
<feature type="domain" description="Plastocyanin-like" evidence="5">
    <location>
        <begin position="116"/>
        <end position="175"/>
    </location>
</feature>
<dbReference type="InterPro" id="IPR045087">
    <property type="entry name" value="Cu-oxidase_fam"/>
</dbReference>
<evidence type="ECO:0000256" key="1">
    <source>
        <dbReference type="ARBA" id="ARBA00010609"/>
    </source>
</evidence>
<keyword evidence="3" id="KW-0560">Oxidoreductase</keyword>
<keyword evidence="7" id="KW-1185">Reference proteome</keyword>
<evidence type="ECO:0000256" key="2">
    <source>
        <dbReference type="ARBA" id="ARBA00022723"/>
    </source>
</evidence>
<keyword evidence="2" id="KW-0479">Metal-binding</keyword>
<dbReference type="InterPro" id="IPR008972">
    <property type="entry name" value="Cupredoxin"/>
</dbReference>
<name>A0ABY7FX49_MYAAR</name>
<evidence type="ECO:0000313" key="7">
    <source>
        <dbReference type="Proteomes" id="UP001164746"/>
    </source>
</evidence>
<evidence type="ECO:0000256" key="4">
    <source>
        <dbReference type="ARBA" id="ARBA00023008"/>
    </source>
</evidence>
<protein>
    <submittedName>
        <fullName evidence="6">ASO-like protein</fullName>
    </submittedName>
</protein>
<comment type="similarity">
    <text evidence="1">Belongs to the multicopper oxidase family.</text>
</comment>
<evidence type="ECO:0000259" key="5">
    <source>
        <dbReference type="Pfam" id="PF07732"/>
    </source>
</evidence>
<reference evidence="6" key="1">
    <citation type="submission" date="2022-11" db="EMBL/GenBank/DDBJ databases">
        <title>Centuries of genome instability and evolution in soft-shell clam transmissible cancer (bioRxiv).</title>
        <authorList>
            <person name="Hart S.F.M."/>
            <person name="Yonemitsu M.A."/>
            <person name="Giersch R.M."/>
            <person name="Beal B.F."/>
            <person name="Arriagada G."/>
            <person name="Davis B.W."/>
            <person name="Ostrander E.A."/>
            <person name="Goff S.P."/>
            <person name="Metzger M.J."/>
        </authorList>
    </citation>
    <scope>NUCLEOTIDE SEQUENCE</scope>
    <source>
        <strain evidence="6">MELC-2E11</strain>
        <tissue evidence="6">Siphon/mantle</tissue>
    </source>
</reference>
<dbReference type="Pfam" id="PF07732">
    <property type="entry name" value="Cu-oxidase_3"/>
    <property type="match status" value="1"/>
</dbReference>
<proteinExistence type="inferred from homology"/>
<evidence type="ECO:0000313" key="6">
    <source>
        <dbReference type="EMBL" id="WAR25859.1"/>
    </source>
</evidence>
<dbReference type="InterPro" id="IPR011707">
    <property type="entry name" value="Cu-oxidase-like_N"/>
</dbReference>